<evidence type="ECO:0000256" key="1">
    <source>
        <dbReference type="SAM" id="MobiDB-lite"/>
    </source>
</evidence>
<dbReference type="AlphaFoldDB" id="A0A8J3CFD3"/>
<organism evidence="2 3">
    <name type="scientific">Longimycelium tulufanense</name>
    <dbReference type="NCBI Taxonomy" id="907463"/>
    <lineage>
        <taxon>Bacteria</taxon>
        <taxon>Bacillati</taxon>
        <taxon>Actinomycetota</taxon>
        <taxon>Actinomycetes</taxon>
        <taxon>Pseudonocardiales</taxon>
        <taxon>Pseudonocardiaceae</taxon>
        <taxon>Longimycelium</taxon>
    </lineage>
</organism>
<comment type="caution">
    <text evidence="2">The sequence shown here is derived from an EMBL/GenBank/DDBJ whole genome shotgun (WGS) entry which is preliminary data.</text>
</comment>
<feature type="region of interest" description="Disordered" evidence="1">
    <location>
        <begin position="1"/>
        <end position="37"/>
    </location>
</feature>
<sequence>MIFKTGWATTQRAELRPGERGLEPRGRRAGVTGAGSVGQLSRTAGGLSVAIGHHRGFVGLWEKTRTPTKGSG</sequence>
<accession>A0A8J3CFD3</accession>
<protein>
    <submittedName>
        <fullName evidence="2">Uncharacterized protein</fullName>
    </submittedName>
</protein>
<dbReference type="EMBL" id="BMMK01000026">
    <property type="protein sequence ID" value="GGM70993.1"/>
    <property type="molecule type" value="Genomic_DNA"/>
</dbReference>
<reference evidence="2" key="2">
    <citation type="submission" date="2020-09" db="EMBL/GenBank/DDBJ databases">
        <authorList>
            <person name="Sun Q."/>
            <person name="Zhou Y."/>
        </authorList>
    </citation>
    <scope>NUCLEOTIDE SEQUENCE</scope>
    <source>
        <strain evidence="2">CGMCC 4.5737</strain>
    </source>
</reference>
<evidence type="ECO:0000313" key="3">
    <source>
        <dbReference type="Proteomes" id="UP000637578"/>
    </source>
</evidence>
<evidence type="ECO:0000313" key="2">
    <source>
        <dbReference type="EMBL" id="GGM70993.1"/>
    </source>
</evidence>
<name>A0A8J3CFD3_9PSEU</name>
<reference evidence="2" key="1">
    <citation type="journal article" date="2014" name="Int. J. Syst. Evol. Microbiol.">
        <title>Complete genome sequence of Corynebacterium casei LMG S-19264T (=DSM 44701T), isolated from a smear-ripened cheese.</title>
        <authorList>
            <consortium name="US DOE Joint Genome Institute (JGI-PGF)"/>
            <person name="Walter F."/>
            <person name="Albersmeier A."/>
            <person name="Kalinowski J."/>
            <person name="Ruckert C."/>
        </authorList>
    </citation>
    <scope>NUCLEOTIDE SEQUENCE</scope>
    <source>
        <strain evidence="2">CGMCC 4.5737</strain>
    </source>
</reference>
<gene>
    <name evidence="2" type="ORF">GCM10012275_46800</name>
</gene>
<feature type="compositionally biased region" description="Basic and acidic residues" evidence="1">
    <location>
        <begin position="13"/>
        <end position="26"/>
    </location>
</feature>
<proteinExistence type="predicted"/>
<keyword evidence="3" id="KW-1185">Reference proteome</keyword>
<dbReference type="Proteomes" id="UP000637578">
    <property type="component" value="Unassembled WGS sequence"/>
</dbReference>